<accession>A0ABY4ENG1</accession>
<evidence type="ECO:0000313" key="2">
    <source>
        <dbReference type="EMBL" id="UOQ45999.1"/>
    </source>
</evidence>
<reference evidence="2 3" key="1">
    <citation type="submission" date="2022-04" db="EMBL/GenBank/DDBJ databases">
        <title>Halobacillus sp. isolated from saltern.</title>
        <authorList>
            <person name="Won M."/>
            <person name="Lee C.-M."/>
            <person name="Woen H.-Y."/>
            <person name="Kwon S.-W."/>
        </authorList>
    </citation>
    <scope>NUCLEOTIDE SEQUENCE [LARGE SCALE GENOMIC DNA]</scope>
    <source>
        <strain evidence="2 3">SSBR10-3</strain>
    </source>
</reference>
<organism evidence="2 3">
    <name type="scientific">Halobacillus salinarum</name>
    <dbReference type="NCBI Taxonomy" id="2932257"/>
    <lineage>
        <taxon>Bacteria</taxon>
        <taxon>Bacillati</taxon>
        <taxon>Bacillota</taxon>
        <taxon>Bacilli</taxon>
        <taxon>Bacillales</taxon>
        <taxon>Bacillaceae</taxon>
        <taxon>Halobacillus</taxon>
    </lineage>
</organism>
<name>A0ABY4ENG1_9BACI</name>
<feature type="region of interest" description="Disordered" evidence="1">
    <location>
        <begin position="1"/>
        <end position="23"/>
    </location>
</feature>
<gene>
    <name evidence="2" type="ORF">MUN89_08805</name>
</gene>
<sequence length="78" mass="8710">MTKKSRQEYTEQEYSEVDQAGLNITREQVSDTLAEGTFDAKVDEVDGNGALKTHRGESISQTGYAQNKRRGTGNEQKK</sequence>
<dbReference type="EMBL" id="CP095073">
    <property type="protein sequence ID" value="UOQ45999.1"/>
    <property type="molecule type" value="Genomic_DNA"/>
</dbReference>
<evidence type="ECO:0000313" key="3">
    <source>
        <dbReference type="Proteomes" id="UP000831787"/>
    </source>
</evidence>
<dbReference type="InterPro" id="IPR025100">
    <property type="entry name" value="DUF4025"/>
</dbReference>
<feature type="region of interest" description="Disordered" evidence="1">
    <location>
        <begin position="38"/>
        <end position="78"/>
    </location>
</feature>
<dbReference type="Proteomes" id="UP000831787">
    <property type="component" value="Chromosome"/>
</dbReference>
<protein>
    <submittedName>
        <fullName evidence="2">YozQ family protein</fullName>
    </submittedName>
</protein>
<evidence type="ECO:0000256" key="1">
    <source>
        <dbReference type="SAM" id="MobiDB-lite"/>
    </source>
</evidence>
<dbReference type="Pfam" id="PF13217">
    <property type="entry name" value="DUF4025"/>
    <property type="match status" value="1"/>
</dbReference>
<proteinExistence type="predicted"/>
<dbReference type="RefSeq" id="WP_244712973.1">
    <property type="nucleotide sequence ID" value="NZ_CP095073.1"/>
</dbReference>
<keyword evidence="3" id="KW-1185">Reference proteome</keyword>